<evidence type="ECO:0000313" key="2">
    <source>
        <dbReference type="EMBL" id="KAF6717310.1"/>
    </source>
</evidence>
<evidence type="ECO:0000313" key="3">
    <source>
        <dbReference type="Proteomes" id="UP000646548"/>
    </source>
</evidence>
<name>A0A834BTZ0_ORYME</name>
<feature type="compositionally biased region" description="Polar residues" evidence="1">
    <location>
        <begin position="51"/>
        <end position="62"/>
    </location>
</feature>
<evidence type="ECO:0000256" key="1">
    <source>
        <dbReference type="SAM" id="MobiDB-lite"/>
    </source>
</evidence>
<accession>A0A834BTZ0</accession>
<sequence>MRPTEVSERQKKAGILSPFPSRGECHGVRLSLPSLPLSDCRPAASDRSDRQQVTTSQGASFTRRTRSVRHPTAHTFTVGIALLRQSLEIHIHKCRRPWERLVTLLGATKPLC</sequence>
<dbReference type="Proteomes" id="UP000646548">
    <property type="component" value="Unassembled WGS sequence"/>
</dbReference>
<dbReference type="AlphaFoldDB" id="A0A834BTZ0"/>
<dbReference type="EMBL" id="WKFB01000853">
    <property type="protein sequence ID" value="KAF6717310.1"/>
    <property type="molecule type" value="Genomic_DNA"/>
</dbReference>
<organism evidence="2 3">
    <name type="scientific">Oryzias melastigma</name>
    <name type="common">Marine medaka</name>
    <dbReference type="NCBI Taxonomy" id="30732"/>
    <lineage>
        <taxon>Eukaryota</taxon>
        <taxon>Metazoa</taxon>
        <taxon>Chordata</taxon>
        <taxon>Craniata</taxon>
        <taxon>Vertebrata</taxon>
        <taxon>Euteleostomi</taxon>
        <taxon>Actinopterygii</taxon>
        <taxon>Neopterygii</taxon>
        <taxon>Teleostei</taxon>
        <taxon>Neoteleostei</taxon>
        <taxon>Acanthomorphata</taxon>
        <taxon>Ovalentaria</taxon>
        <taxon>Atherinomorphae</taxon>
        <taxon>Beloniformes</taxon>
        <taxon>Adrianichthyidae</taxon>
        <taxon>Oryziinae</taxon>
        <taxon>Oryzias</taxon>
    </lineage>
</organism>
<protein>
    <submittedName>
        <fullName evidence="2">Uncharacterized protein</fullName>
    </submittedName>
</protein>
<reference evidence="2" key="1">
    <citation type="journal article" name="BMC Genomics">
        <title>Long-read sequencing and de novo genome assembly of marine medaka (Oryzias melastigma).</title>
        <authorList>
            <person name="Liang P."/>
            <person name="Saqib H.S.A."/>
            <person name="Ni X."/>
            <person name="Shen Y."/>
        </authorList>
    </citation>
    <scope>NUCLEOTIDE SEQUENCE</scope>
    <source>
        <strain evidence="2">Bigg-433</strain>
    </source>
</reference>
<proteinExistence type="predicted"/>
<gene>
    <name evidence="2" type="ORF">FQA47_021193</name>
</gene>
<comment type="caution">
    <text evidence="2">The sequence shown here is derived from an EMBL/GenBank/DDBJ whole genome shotgun (WGS) entry which is preliminary data.</text>
</comment>
<feature type="region of interest" description="Disordered" evidence="1">
    <location>
        <begin position="41"/>
        <end position="68"/>
    </location>
</feature>